<name>X1C9W4_9ZZZZ</name>
<sequence length="82" mass="8546">MATTVQSLTNIMPKILARGLMTLRERCIMPRLVNSDYGVEAAKKGTSIAVPTSVAVPTIDVGITASTLGPTARVPGVVNIPL</sequence>
<dbReference type="EMBL" id="BART01015179">
    <property type="protein sequence ID" value="GAG81146.1"/>
    <property type="molecule type" value="Genomic_DNA"/>
</dbReference>
<evidence type="ECO:0000313" key="1">
    <source>
        <dbReference type="EMBL" id="GAG81146.1"/>
    </source>
</evidence>
<feature type="non-terminal residue" evidence="1">
    <location>
        <position position="82"/>
    </location>
</feature>
<gene>
    <name evidence="1" type="ORF">S01H4_29551</name>
</gene>
<organism evidence="1">
    <name type="scientific">marine sediment metagenome</name>
    <dbReference type="NCBI Taxonomy" id="412755"/>
    <lineage>
        <taxon>unclassified sequences</taxon>
        <taxon>metagenomes</taxon>
        <taxon>ecological metagenomes</taxon>
    </lineage>
</organism>
<accession>X1C9W4</accession>
<dbReference type="AlphaFoldDB" id="X1C9W4"/>
<comment type="caution">
    <text evidence="1">The sequence shown here is derived from an EMBL/GenBank/DDBJ whole genome shotgun (WGS) entry which is preliminary data.</text>
</comment>
<proteinExistence type="predicted"/>
<protein>
    <submittedName>
        <fullName evidence="1">Uncharacterized protein</fullName>
    </submittedName>
</protein>
<reference evidence="1" key="1">
    <citation type="journal article" date="2014" name="Front. Microbiol.">
        <title>High frequency of phylogenetically diverse reductive dehalogenase-homologous genes in deep subseafloor sedimentary metagenomes.</title>
        <authorList>
            <person name="Kawai M."/>
            <person name="Futagami T."/>
            <person name="Toyoda A."/>
            <person name="Takaki Y."/>
            <person name="Nishi S."/>
            <person name="Hori S."/>
            <person name="Arai W."/>
            <person name="Tsubouchi T."/>
            <person name="Morono Y."/>
            <person name="Uchiyama I."/>
            <person name="Ito T."/>
            <person name="Fujiyama A."/>
            <person name="Inagaki F."/>
            <person name="Takami H."/>
        </authorList>
    </citation>
    <scope>NUCLEOTIDE SEQUENCE</scope>
    <source>
        <strain evidence="1">Expedition CK06-06</strain>
    </source>
</reference>